<dbReference type="AlphaFoldDB" id="A0A0C3PDF5"/>
<protein>
    <submittedName>
        <fullName evidence="1">Uncharacterized protein</fullName>
    </submittedName>
</protein>
<reference evidence="2" key="2">
    <citation type="submission" date="2015-01" db="EMBL/GenBank/DDBJ databases">
        <title>Evolutionary Origins and Diversification of the Mycorrhizal Mutualists.</title>
        <authorList>
            <consortium name="DOE Joint Genome Institute"/>
            <consortium name="Mycorrhizal Genomics Consortium"/>
            <person name="Kohler A."/>
            <person name="Kuo A."/>
            <person name="Nagy L.G."/>
            <person name="Floudas D."/>
            <person name="Copeland A."/>
            <person name="Barry K.W."/>
            <person name="Cichocki N."/>
            <person name="Veneault-Fourrey C."/>
            <person name="LaButti K."/>
            <person name="Lindquist E.A."/>
            <person name="Lipzen A."/>
            <person name="Lundell T."/>
            <person name="Morin E."/>
            <person name="Murat C."/>
            <person name="Riley R."/>
            <person name="Ohm R."/>
            <person name="Sun H."/>
            <person name="Tunlid A."/>
            <person name="Henrissat B."/>
            <person name="Grigoriev I.V."/>
            <person name="Hibbett D.S."/>
            <person name="Martin F."/>
        </authorList>
    </citation>
    <scope>NUCLEOTIDE SEQUENCE [LARGE SCALE GENOMIC DNA]</scope>
    <source>
        <strain evidence="2">Marx 270</strain>
    </source>
</reference>
<evidence type="ECO:0000313" key="1">
    <source>
        <dbReference type="EMBL" id="KIO05819.1"/>
    </source>
</evidence>
<proteinExistence type="predicted"/>
<dbReference type="InParanoid" id="A0A0C3PDF5"/>
<gene>
    <name evidence="1" type="ORF">M404DRAFT_999543</name>
</gene>
<dbReference type="Proteomes" id="UP000054217">
    <property type="component" value="Unassembled WGS sequence"/>
</dbReference>
<reference evidence="1 2" key="1">
    <citation type="submission" date="2014-04" db="EMBL/GenBank/DDBJ databases">
        <authorList>
            <consortium name="DOE Joint Genome Institute"/>
            <person name="Kuo A."/>
            <person name="Kohler A."/>
            <person name="Costa M.D."/>
            <person name="Nagy L.G."/>
            <person name="Floudas D."/>
            <person name="Copeland A."/>
            <person name="Barry K.W."/>
            <person name="Cichocki N."/>
            <person name="Veneault-Fourrey C."/>
            <person name="LaButti K."/>
            <person name="Lindquist E.A."/>
            <person name="Lipzen A."/>
            <person name="Lundell T."/>
            <person name="Morin E."/>
            <person name="Murat C."/>
            <person name="Sun H."/>
            <person name="Tunlid A."/>
            <person name="Henrissat B."/>
            <person name="Grigoriev I.V."/>
            <person name="Hibbett D.S."/>
            <person name="Martin F."/>
            <person name="Nordberg H.P."/>
            <person name="Cantor M.N."/>
            <person name="Hua S.X."/>
        </authorList>
    </citation>
    <scope>NUCLEOTIDE SEQUENCE [LARGE SCALE GENOMIC DNA]</scope>
    <source>
        <strain evidence="1 2">Marx 270</strain>
    </source>
</reference>
<keyword evidence="2" id="KW-1185">Reference proteome</keyword>
<evidence type="ECO:0000313" key="2">
    <source>
        <dbReference type="Proteomes" id="UP000054217"/>
    </source>
</evidence>
<organism evidence="1 2">
    <name type="scientific">Pisolithus tinctorius Marx 270</name>
    <dbReference type="NCBI Taxonomy" id="870435"/>
    <lineage>
        <taxon>Eukaryota</taxon>
        <taxon>Fungi</taxon>
        <taxon>Dikarya</taxon>
        <taxon>Basidiomycota</taxon>
        <taxon>Agaricomycotina</taxon>
        <taxon>Agaricomycetes</taxon>
        <taxon>Agaricomycetidae</taxon>
        <taxon>Boletales</taxon>
        <taxon>Sclerodermatineae</taxon>
        <taxon>Pisolithaceae</taxon>
        <taxon>Pisolithus</taxon>
    </lineage>
</organism>
<accession>A0A0C3PDF5</accession>
<dbReference type="HOGENOM" id="CLU_2559208_0_0_1"/>
<name>A0A0C3PDF5_PISTI</name>
<sequence length="82" mass="9452">MISPASYFMFHIVPHLDGIIHAIPYTRRRGTLPLWHFASPVFTPSSLLRHLSYSSSFIPLFPEHVIVCLLSCRHPLRAAWQI</sequence>
<dbReference type="EMBL" id="KN831965">
    <property type="protein sequence ID" value="KIO05819.1"/>
    <property type="molecule type" value="Genomic_DNA"/>
</dbReference>